<dbReference type="Proteomes" id="UP000073494">
    <property type="component" value="Unassembled WGS sequence"/>
</dbReference>
<dbReference type="InterPro" id="IPR001387">
    <property type="entry name" value="Cro/C1-type_HTH"/>
</dbReference>
<dbReference type="InterPro" id="IPR010982">
    <property type="entry name" value="Lambda_DNA-bd_dom_sf"/>
</dbReference>
<dbReference type="RefSeq" id="WP_044774185.1">
    <property type="nucleotide sequence ID" value="NZ_CEFG01000029.1"/>
</dbReference>
<dbReference type="AlphaFoldDB" id="A0A116LHU2"/>
<dbReference type="Gene3D" id="1.10.260.40">
    <property type="entry name" value="lambda repressor-like DNA-binding domains"/>
    <property type="match status" value="1"/>
</dbReference>
<organism evidence="2 3">
    <name type="scientific">Streptococcus suis</name>
    <dbReference type="NCBI Taxonomy" id="1307"/>
    <lineage>
        <taxon>Bacteria</taxon>
        <taxon>Bacillati</taxon>
        <taxon>Bacillota</taxon>
        <taxon>Bacilli</taxon>
        <taxon>Lactobacillales</taxon>
        <taxon>Streptococcaceae</taxon>
        <taxon>Streptococcus</taxon>
    </lineage>
</organism>
<name>A0A116LHU2_STRSU</name>
<dbReference type="SMART" id="SM00530">
    <property type="entry name" value="HTH_XRE"/>
    <property type="match status" value="1"/>
</dbReference>
<proteinExistence type="predicted"/>
<evidence type="ECO:0000313" key="3">
    <source>
        <dbReference type="Proteomes" id="UP000073494"/>
    </source>
</evidence>
<evidence type="ECO:0000259" key="1">
    <source>
        <dbReference type="PROSITE" id="PS50943"/>
    </source>
</evidence>
<dbReference type="SUPFAM" id="SSF47413">
    <property type="entry name" value="lambda repressor-like DNA-binding domains"/>
    <property type="match status" value="1"/>
</dbReference>
<gene>
    <name evidence="2" type="ORF">ERS132416_01136</name>
</gene>
<dbReference type="GO" id="GO:0003677">
    <property type="term" value="F:DNA binding"/>
    <property type="evidence" value="ECO:0007669"/>
    <property type="project" value="InterPro"/>
</dbReference>
<protein>
    <submittedName>
        <fullName evidence="2">Phage regulatory protein</fullName>
    </submittedName>
</protein>
<dbReference type="Pfam" id="PF01381">
    <property type="entry name" value="HTH_3"/>
    <property type="match status" value="1"/>
</dbReference>
<dbReference type="CDD" id="cd00093">
    <property type="entry name" value="HTH_XRE"/>
    <property type="match status" value="1"/>
</dbReference>
<feature type="domain" description="HTH cro/C1-type" evidence="1">
    <location>
        <begin position="5"/>
        <end position="60"/>
    </location>
</feature>
<sequence length="63" mass="7239">MWKTIEKLLKEKGLNKNQLARQAGLHQNSLIDLKMGRKKSLKFEDVVKIADALDVSLDEFRKG</sequence>
<dbReference type="PROSITE" id="PS50943">
    <property type="entry name" value="HTH_CROC1"/>
    <property type="match status" value="1"/>
</dbReference>
<accession>A0A116LHU2</accession>
<dbReference type="EMBL" id="FIHD01000017">
    <property type="protein sequence ID" value="CYU93422.1"/>
    <property type="molecule type" value="Genomic_DNA"/>
</dbReference>
<reference evidence="2 3" key="1">
    <citation type="submission" date="2016-02" db="EMBL/GenBank/DDBJ databases">
        <authorList>
            <consortium name="Pathogen Informatics"/>
        </authorList>
    </citation>
    <scope>NUCLEOTIDE SEQUENCE [LARGE SCALE GENOMIC DNA]</scope>
    <source>
        <strain evidence="2 3">LSS54</strain>
    </source>
</reference>
<evidence type="ECO:0000313" key="2">
    <source>
        <dbReference type="EMBL" id="CYU93422.1"/>
    </source>
</evidence>